<dbReference type="EMBL" id="CM000951">
    <property type="protein sequence ID" value="EDY57574.1"/>
    <property type="molecule type" value="Genomic_DNA"/>
</dbReference>
<evidence type="ECO:0000256" key="1">
    <source>
        <dbReference type="SAM" id="MobiDB-lite"/>
    </source>
</evidence>
<organism evidence="2 3">
    <name type="scientific">Streptomyces sviceus (strain ATCC 29083 / DSM 924 / JCM 4929 / NBRC 13980 / NCIMB 11184 / NRRL 5439 / UC 5370)</name>
    <dbReference type="NCBI Taxonomy" id="463191"/>
    <lineage>
        <taxon>Bacteria</taxon>
        <taxon>Bacillati</taxon>
        <taxon>Actinomycetota</taxon>
        <taxon>Actinomycetes</taxon>
        <taxon>Kitasatosporales</taxon>
        <taxon>Streptomycetaceae</taxon>
        <taxon>Streptomyces</taxon>
    </lineage>
</organism>
<accession>B5HXL9</accession>
<gene>
    <name evidence="2" type="ORF">SSEG_04154</name>
</gene>
<sequence length="44" mass="4220">MASATAIAPVGAVMGVAQAGTAQSADDATLLADPPEGRQAHGNE</sequence>
<keyword evidence="3" id="KW-1185">Reference proteome</keyword>
<feature type="compositionally biased region" description="Basic and acidic residues" evidence="1">
    <location>
        <begin position="35"/>
        <end position="44"/>
    </location>
</feature>
<dbReference type="AlphaFoldDB" id="B5HXL9"/>
<dbReference type="HOGENOM" id="CLU_3222863_0_0_11"/>
<name>B5HXL9_STRX2</name>
<proteinExistence type="predicted"/>
<evidence type="ECO:0000313" key="3">
    <source>
        <dbReference type="Proteomes" id="UP000002785"/>
    </source>
</evidence>
<protein>
    <submittedName>
        <fullName evidence="2">Uncharacterized protein</fullName>
    </submittedName>
</protein>
<feature type="region of interest" description="Disordered" evidence="1">
    <location>
        <begin position="21"/>
        <end position="44"/>
    </location>
</feature>
<dbReference type="Proteomes" id="UP000002785">
    <property type="component" value="Chromosome"/>
</dbReference>
<evidence type="ECO:0000313" key="2">
    <source>
        <dbReference type="EMBL" id="EDY57574.1"/>
    </source>
</evidence>
<reference evidence="2" key="1">
    <citation type="submission" date="2009-10" db="EMBL/GenBank/DDBJ databases">
        <title>The genome sequence of Streptomyces sviceus strain ATCC 29083.</title>
        <authorList>
            <consortium name="The Broad Institute Genome Sequencing Platform"/>
            <consortium name="Broad Institute Microbial Sequencing Center"/>
            <person name="Fischbach M."/>
            <person name="Godfrey P."/>
            <person name="Ward D."/>
            <person name="Young S."/>
            <person name="Zeng Q."/>
            <person name="Koehrsen M."/>
            <person name="Alvarado L."/>
            <person name="Berlin A.M."/>
            <person name="Bochicchio J."/>
            <person name="Borenstein D."/>
            <person name="Chapman S.B."/>
            <person name="Chen Z."/>
            <person name="Engels R."/>
            <person name="Freedman E."/>
            <person name="Gellesch M."/>
            <person name="Goldberg J."/>
            <person name="Griggs A."/>
            <person name="Gujja S."/>
            <person name="Heilman E.R."/>
            <person name="Heiman D.I."/>
            <person name="Hepburn T.A."/>
            <person name="Howarth C."/>
            <person name="Jen D."/>
            <person name="Larson L."/>
            <person name="Lewis B."/>
            <person name="Mehta T."/>
            <person name="Park D."/>
            <person name="Pearson M."/>
            <person name="Richards J."/>
            <person name="Roberts A."/>
            <person name="Saif S."/>
            <person name="Shea T.D."/>
            <person name="Shenoy N."/>
            <person name="Sisk P."/>
            <person name="Stolte C."/>
            <person name="Sykes S.N."/>
            <person name="Thomson T."/>
            <person name="Walk T."/>
            <person name="White J."/>
            <person name="Yandava C."/>
            <person name="Straight P."/>
            <person name="Clardy J."/>
            <person name="Hung D."/>
            <person name="Kolter R."/>
            <person name="Mekalanos J."/>
            <person name="Walker S."/>
            <person name="Walsh C.T."/>
            <person name="Wieland-Brown L.C."/>
            <person name="Haas B."/>
            <person name="Nusbaum C."/>
            <person name="Birren B."/>
        </authorList>
    </citation>
    <scope>NUCLEOTIDE SEQUENCE [LARGE SCALE GENOMIC DNA]</scope>
    <source>
        <strain evidence="2">ATCC 29083</strain>
    </source>
</reference>